<dbReference type="GO" id="GO:0004519">
    <property type="term" value="F:endonuclease activity"/>
    <property type="evidence" value="ECO:0007669"/>
    <property type="project" value="TreeGrafter"/>
</dbReference>
<dbReference type="GO" id="GO:0005634">
    <property type="term" value="C:nucleus"/>
    <property type="evidence" value="ECO:0007669"/>
    <property type="project" value="TreeGrafter"/>
</dbReference>
<sequence length="383" mass="43554">MASEDLPVKMDGIVELELGKLLVKQLEDKFGDPTLTYPEGFQTKIQVPKSFAMQLHSFFIQSVFDQMEATFGSDTLDSLKAEDKEFSESLFGDEVDTSVAQEVHESLTSSNTITKRELRKKKKKQAAEYKDITPEDLAIEMMLDKLSEIFPLAEKESIMQMLQVYNYEEAVNSLLLVQFPTNPNIAHIKKSPLDEVLFKEIQGDFMKYKNELVLKQVCGEDYRKEAENYLQNRQNLYEKANYFKQKDQIKVAQFYSNLAAKQTLYYEQASARAVSAFLDANCKQSKNTLNLHFLRPAEATTAVDIFLDGNINSLRESDNKTKSQLQIVTGRGKHSPEGKAVLRPAVQSLLKARGLRFNLLNEGMISVKIRVNSKLSNELTELS</sequence>
<name>A0A834HXG3_RHYFE</name>
<evidence type="ECO:0000259" key="1">
    <source>
        <dbReference type="PROSITE" id="PS50828"/>
    </source>
</evidence>
<dbReference type="InterPro" id="IPR036063">
    <property type="entry name" value="Smr_dom_sf"/>
</dbReference>
<dbReference type="PANTHER" id="PTHR46535">
    <property type="entry name" value="NEDD4-BINDING PROTEIN 2"/>
    <property type="match status" value="1"/>
</dbReference>
<proteinExistence type="predicted"/>
<feature type="domain" description="Smr" evidence="1">
    <location>
        <begin position="289"/>
        <end position="370"/>
    </location>
</feature>
<dbReference type="InterPro" id="IPR002625">
    <property type="entry name" value="Smr_dom"/>
</dbReference>
<organism evidence="2 3">
    <name type="scientific">Rhynchophorus ferrugineus</name>
    <name type="common">Red palm weevil</name>
    <name type="synonym">Curculio ferrugineus</name>
    <dbReference type="NCBI Taxonomy" id="354439"/>
    <lineage>
        <taxon>Eukaryota</taxon>
        <taxon>Metazoa</taxon>
        <taxon>Ecdysozoa</taxon>
        <taxon>Arthropoda</taxon>
        <taxon>Hexapoda</taxon>
        <taxon>Insecta</taxon>
        <taxon>Pterygota</taxon>
        <taxon>Neoptera</taxon>
        <taxon>Endopterygota</taxon>
        <taxon>Coleoptera</taxon>
        <taxon>Polyphaga</taxon>
        <taxon>Cucujiformia</taxon>
        <taxon>Curculionidae</taxon>
        <taxon>Dryophthorinae</taxon>
        <taxon>Rhynchophorus</taxon>
    </lineage>
</organism>
<dbReference type="OrthoDB" id="3231855at2759"/>
<evidence type="ECO:0000313" key="3">
    <source>
        <dbReference type="Proteomes" id="UP000625711"/>
    </source>
</evidence>
<dbReference type="SMART" id="SM00463">
    <property type="entry name" value="SMR"/>
    <property type="match status" value="1"/>
</dbReference>
<dbReference type="Pfam" id="PF01713">
    <property type="entry name" value="Smr"/>
    <property type="match status" value="1"/>
</dbReference>
<dbReference type="PROSITE" id="PS50828">
    <property type="entry name" value="SMR"/>
    <property type="match status" value="1"/>
</dbReference>
<keyword evidence="3" id="KW-1185">Reference proteome</keyword>
<dbReference type="EMBL" id="JAACXV010014293">
    <property type="protein sequence ID" value="KAF7268928.1"/>
    <property type="molecule type" value="Genomic_DNA"/>
</dbReference>
<protein>
    <recommendedName>
        <fullName evidence="1">Smr domain-containing protein</fullName>
    </recommendedName>
</protein>
<dbReference type="AlphaFoldDB" id="A0A834HXG3"/>
<gene>
    <name evidence="2" type="ORF">GWI33_018028</name>
</gene>
<accession>A0A834HXG3</accession>
<dbReference type="SUPFAM" id="SSF160443">
    <property type="entry name" value="SMR domain-like"/>
    <property type="match status" value="1"/>
</dbReference>
<evidence type="ECO:0000313" key="2">
    <source>
        <dbReference type="EMBL" id="KAF7268928.1"/>
    </source>
</evidence>
<dbReference type="PANTHER" id="PTHR46535:SF1">
    <property type="entry name" value="NEDD4-BINDING PROTEIN 2"/>
    <property type="match status" value="1"/>
</dbReference>
<dbReference type="Proteomes" id="UP000625711">
    <property type="component" value="Unassembled WGS sequence"/>
</dbReference>
<reference evidence="2" key="1">
    <citation type="submission" date="2020-08" db="EMBL/GenBank/DDBJ databases">
        <title>Genome sequencing and assembly of the red palm weevil Rhynchophorus ferrugineus.</title>
        <authorList>
            <person name="Dias G.B."/>
            <person name="Bergman C.M."/>
            <person name="Manee M."/>
        </authorList>
    </citation>
    <scope>NUCLEOTIDE SEQUENCE</scope>
    <source>
        <strain evidence="2">AA-2017</strain>
        <tissue evidence="2">Whole larva</tissue>
    </source>
</reference>
<comment type="caution">
    <text evidence="2">The sequence shown here is derived from an EMBL/GenBank/DDBJ whole genome shotgun (WGS) entry which is preliminary data.</text>
</comment>
<dbReference type="InterPro" id="IPR052772">
    <property type="entry name" value="Endo/PolyKinase_Domain-Protein"/>
</dbReference>
<dbReference type="Gene3D" id="3.30.1370.110">
    <property type="match status" value="1"/>
</dbReference>